<dbReference type="PROSITE" id="PS50296">
    <property type="entry name" value="SUI1"/>
    <property type="match status" value="1"/>
</dbReference>
<dbReference type="EMBL" id="JAINUF010000003">
    <property type="protein sequence ID" value="KAJ8370935.1"/>
    <property type="molecule type" value="Genomic_DNA"/>
</dbReference>
<accession>A0A9Q1J632</accession>
<dbReference type="InterPro" id="IPR036877">
    <property type="entry name" value="SUI1_dom_sf"/>
</dbReference>
<comment type="caution">
    <text evidence="4">The sequence shown here is derived from an EMBL/GenBank/DDBJ whole genome shotgun (WGS) entry which is preliminary data.</text>
</comment>
<dbReference type="InterPro" id="IPR039757">
    <property type="entry name" value="EIF2D"/>
</dbReference>
<dbReference type="SUPFAM" id="SSF55159">
    <property type="entry name" value="eIF1-like"/>
    <property type="match status" value="1"/>
</dbReference>
<reference evidence="4" key="1">
    <citation type="journal article" date="2023" name="Science">
        <title>Genome structures resolve the early diversification of teleost fishes.</title>
        <authorList>
            <person name="Parey E."/>
            <person name="Louis A."/>
            <person name="Montfort J."/>
            <person name="Bouchez O."/>
            <person name="Roques C."/>
            <person name="Iampietro C."/>
            <person name="Lluch J."/>
            <person name="Castinel A."/>
            <person name="Donnadieu C."/>
            <person name="Desvignes T."/>
            <person name="Floi Bucao C."/>
            <person name="Jouanno E."/>
            <person name="Wen M."/>
            <person name="Mejri S."/>
            <person name="Dirks R."/>
            <person name="Jansen H."/>
            <person name="Henkel C."/>
            <person name="Chen W.J."/>
            <person name="Zahm M."/>
            <person name="Cabau C."/>
            <person name="Klopp C."/>
            <person name="Thompson A.W."/>
            <person name="Robinson-Rechavi M."/>
            <person name="Braasch I."/>
            <person name="Lecointre G."/>
            <person name="Bobe J."/>
            <person name="Postlethwait J.H."/>
            <person name="Berthelot C."/>
            <person name="Roest Crollius H."/>
            <person name="Guiguen Y."/>
        </authorList>
    </citation>
    <scope>NUCLEOTIDE SEQUENCE</scope>
    <source>
        <strain evidence="4">WJC10195</strain>
    </source>
</reference>
<evidence type="ECO:0000259" key="3">
    <source>
        <dbReference type="PROSITE" id="PS50296"/>
    </source>
</evidence>
<protein>
    <recommendedName>
        <fullName evidence="3">SUI1 domain-containing protein</fullName>
    </recommendedName>
</protein>
<dbReference type="GO" id="GO:0001731">
    <property type="term" value="P:formation of translation preinitiation complex"/>
    <property type="evidence" value="ECO:0007669"/>
    <property type="project" value="InterPro"/>
</dbReference>
<dbReference type="Pfam" id="PF01253">
    <property type="entry name" value="SUI1"/>
    <property type="match status" value="1"/>
</dbReference>
<gene>
    <name evidence="4" type="ORF">SKAU_G00109630</name>
</gene>
<dbReference type="AlphaFoldDB" id="A0A9Q1J632"/>
<dbReference type="OrthoDB" id="199771at2759"/>
<dbReference type="PANTHER" id="PTHR12217:SF4">
    <property type="entry name" value="EUKARYOTIC TRANSLATION INITIATION FACTOR 2D"/>
    <property type="match status" value="1"/>
</dbReference>
<dbReference type="InterPro" id="IPR001950">
    <property type="entry name" value="SUI1"/>
</dbReference>
<sequence>MDRMQHCHQLVFPGHKPIVRKGHMEPIDLSVASRGSNKKVTLIKNLELYGLDPAAIATVLQQRVQASTVLKPCTGLQGPSSDPGPREPGPASRETAARSVPNSTQVHPRTGESTETRQEEMKLKHLITSPAAV</sequence>
<proteinExistence type="predicted"/>
<keyword evidence="5" id="KW-1185">Reference proteome</keyword>
<keyword evidence="1" id="KW-0648">Protein biosynthesis</keyword>
<evidence type="ECO:0000313" key="5">
    <source>
        <dbReference type="Proteomes" id="UP001152622"/>
    </source>
</evidence>
<keyword evidence="1" id="KW-0396">Initiation factor</keyword>
<organism evidence="4 5">
    <name type="scientific">Synaphobranchus kaupii</name>
    <name type="common">Kaup's arrowtooth eel</name>
    <dbReference type="NCBI Taxonomy" id="118154"/>
    <lineage>
        <taxon>Eukaryota</taxon>
        <taxon>Metazoa</taxon>
        <taxon>Chordata</taxon>
        <taxon>Craniata</taxon>
        <taxon>Vertebrata</taxon>
        <taxon>Euteleostomi</taxon>
        <taxon>Actinopterygii</taxon>
        <taxon>Neopterygii</taxon>
        <taxon>Teleostei</taxon>
        <taxon>Anguilliformes</taxon>
        <taxon>Synaphobranchidae</taxon>
        <taxon>Synaphobranchus</taxon>
    </lineage>
</organism>
<feature type="domain" description="SUI1" evidence="3">
    <location>
        <begin position="27"/>
        <end position="78"/>
    </location>
</feature>
<feature type="compositionally biased region" description="Basic and acidic residues" evidence="2">
    <location>
        <begin position="109"/>
        <end position="123"/>
    </location>
</feature>
<evidence type="ECO:0000256" key="2">
    <source>
        <dbReference type="SAM" id="MobiDB-lite"/>
    </source>
</evidence>
<feature type="region of interest" description="Disordered" evidence="2">
    <location>
        <begin position="71"/>
        <end position="133"/>
    </location>
</feature>
<name>A0A9Q1J632_SYNKA</name>
<dbReference type="GO" id="GO:0003743">
    <property type="term" value="F:translation initiation factor activity"/>
    <property type="evidence" value="ECO:0007669"/>
    <property type="project" value="UniProtKB-KW"/>
</dbReference>
<evidence type="ECO:0000313" key="4">
    <source>
        <dbReference type="EMBL" id="KAJ8370935.1"/>
    </source>
</evidence>
<evidence type="ECO:0000256" key="1">
    <source>
        <dbReference type="ARBA" id="ARBA00022540"/>
    </source>
</evidence>
<dbReference type="Proteomes" id="UP001152622">
    <property type="component" value="Chromosome 3"/>
</dbReference>
<dbReference type="PANTHER" id="PTHR12217">
    <property type="entry name" value="EUKARYOTIC TRANSLATION INITIATION FACTOR 2D"/>
    <property type="match status" value="1"/>
</dbReference>